<evidence type="ECO:0000256" key="4">
    <source>
        <dbReference type="ARBA" id="ARBA00022723"/>
    </source>
</evidence>
<dbReference type="PRINTS" id="PR00509">
    <property type="entry name" value="PGMPMM"/>
</dbReference>
<comment type="similarity">
    <text evidence="2 7">Belongs to the phosphohexose mutase family.</text>
</comment>
<comment type="cofactor">
    <cofactor evidence="1">
        <name>Mg(2+)</name>
        <dbReference type="ChEBI" id="CHEBI:18420"/>
    </cofactor>
</comment>
<dbReference type="Pfam" id="PF00408">
    <property type="entry name" value="PGM_PMM_IV"/>
    <property type="match status" value="1"/>
</dbReference>
<gene>
    <name evidence="12" type="ORF">IMF26_06530</name>
</gene>
<dbReference type="Gene3D" id="3.30.310.50">
    <property type="entry name" value="Alpha-D-phosphohexomutase, C-terminal domain"/>
    <property type="match status" value="1"/>
</dbReference>
<feature type="domain" description="Alpha-D-phosphohexomutase C-terminal" evidence="8">
    <location>
        <begin position="371"/>
        <end position="442"/>
    </location>
</feature>
<accession>A0AAT9L9P6</accession>
<dbReference type="InterPro" id="IPR036900">
    <property type="entry name" value="A-D-PHexomutase_C_sf"/>
</dbReference>
<sequence length="459" mass="51054">MTTVNPRIFREYDIRGLVGEDLTEKTVHLVALAYGTFLKRHGVSEAILGRDNRPSSYAYSRAVMEGLLETGIDVIDIGMVTTPVFYFSRIKYGVEGGVMVTGSHNPPEFNGFKLAFGPDTLYGDGIHEIRKIAEEGIFSSGSGVLSQKDPVPDYVNDIARRVKLGPKKVLCVVDAGNGAAGPIARKVFSAIGADFVEMFFEPDGTFPNHHPDPTRKENMQALIAKVKDIEADLGIAFDGDADRIGVVDRNGRLVWGDELQTIFWREILKKHPGALALIEVKCSQALVDVVERLGGRPEFTRTGHSLIKARMRETGALFTGEMSGHMFFSDEYYGFDDALYAATRLLRILTHSQESLEDFLAEVPRYYSTPEVRVFCPDETKFEVVNKLAKDFSRKYEVITVDGVRVLFPGGWGLVRASNTQPALVLRAESKTQEELEDIKRLFEEKLGGYPEVGAIEWD</sequence>
<dbReference type="InterPro" id="IPR005841">
    <property type="entry name" value="Alpha-D-phosphohexomutase_SF"/>
</dbReference>
<dbReference type="InterPro" id="IPR005845">
    <property type="entry name" value="A-D-PHexomutase_a/b/a-II"/>
</dbReference>
<keyword evidence="3" id="KW-0597">Phosphoprotein</keyword>
<dbReference type="GO" id="GO:0016868">
    <property type="term" value="F:intramolecular phosphotransferase activity"/>
    <property type="evidence" value="ECO:0007669"/>
    <property type="project" value="InterPro"/>
</dbReference>
<evidence type="ECO:0000256" key="6">
    <source>
        <dbReference type="ARBA" id="ARBA00023235"/>
    </source>
</evidence>
<evidence type="ECO:0000256" key="5">
    <source>
        <dbReference type="ARBA" id="ARBA00022842"/>
    </source>
</evidence>
<dbReference type="Pfam" id="PF02878">
    <property type="entry name" value="PGM_PMM_I"/>
    <property type="match status" value="1"/>
</dbReference>
<keyword evidence="6" id="KW-0413">Isomerase</keyword>
<dbReference type="GO" id="GO:0005975">
    <property type="term" value="P:carbohydrate metabolic process"/>
    <property type="evidence" value="ECO:0007669"/>
    <property type="project" value="InterPro"/>
</dbReference>
<evidence type="ECO:0000259" key="8">
    <source>
        <dbReference type="Pfam" id="PF00408"/>
    </source>
</evidence>
<dbReference type="EMBL" id="CP062796">
    <property type="protein sequence ID" value="QUL97764.1"/>
    <property type="molecule type" value="Genomic_DNA"/>
</dbReference>
<feature type="domain" description="Alpha-D-phosphohexomutase alpha/beta/alpha" evidence="10">
    <location>
        <begin position="153"/>
        <end position="251"/>
    </location>
</feature>
<evidence type="ECO:0000313" key="12">
    <source>
        <dbReference type="EMBL" id="QUL97764.1"/>
    </source>
</evidence>
<reference evidence="12" key="2">
    <citation type="journal article" date="2023" name="Biology">
        <title>Prokaryotic Life Associated with Coal-Fire Gas Vents Revealed by Metagenomics.</title>
        <authorList>
            <person name="Kadnikov V.V."/>
            <person name="Mardanov A.V."/>
            <person name="Beletsky A.V."/>
            <person name="Karnachuk O.V."/>
            <person name="Ravin N.V."/>
        </authorList>
    </citation>
    <scope>NUCLEOTIDE SEQUENCE</scope>
    <source>
        <strain evidence="12">Bu02</strain>
    </source>
</reference>
<dbReference type="SUPFAM" id="SSF55957">
    <property type="entry name" value="Phosphoglucomutase, C-terminal domain"/>
    <property type="match status" value="1"/>
</dbReference>
<evidence type="ECO:0000256" key="3">
    <source>
        <dbReference type="ARBA" id="ARBA00022553"/>
    </source>
</evidence>
<dbReference type="GO" id="GO:0000287">
    <property type="term" value="F:magnesium ion binding"/>
    <property type="evidence" value="ECO:0007669"/>
    <property type="project" value="InterPro"/>
</dbReference>
<dbReference type="InterPro" id="IPR005843">
    <property type="entry name" value="A-D-PHexomutase_C"/>
</dbReference>
<dbReference type="InterPro" id="IPR005844">
    <property type="entry name" value="A-D-PHexomutase_a/b/a-I"/>
</dbReference>
<dbReference type="SUPFAM" id="SSF53738">
    <property type="entry name" value="Phosphoglucomutase, first 3 domains"/>
    <property type="match status" value="3"/>
</dbReference>
<evidence type="ECO:0000259" key="10">
    <source>
        <dbReference type="Pfam" id="PF02879"/>
    </source>
</evidence>
<dbReference type="InterPro" id="IPR016066">
    <property type="entry name" value="A-D-PHexomutase_CS"/>
</dbReference>
<dbReference type="PANTHER" id="PTHR43771:SF2">
    <property type="entry name" value="PHOSPHOMANNOMUTASE_PHOSPHOGLUCOMUTASE"/>
    <property type="match status" value="1"/>
</dbReference>
<dbReference type="Pfam" id="PF02880">
    <property type="entry name" value="PGM_PMM_III"/>
    <property type="match status" value="1"/>
</dbReference>
<dbReference type="Pfam" id="PF02879">
    <property type="entry name" value="PGM_PMM_II"/>
    <property type="match status" value="1"/>
</dbReference>
<keyword evidence="4 7" id="KW-0479">Metal-binding</keyword>
<reference evidence="12" key="1">
    <citation type="submission" date="2020-10" db="EMBL/GenBank/DDBJ databases">
        <authorList>
            <person name="Kadnikov V."/>
            <person name="Beletsky A.V."/>
            <person name="Mardanov A.V."/>
            <person name="Karnachuk O.V."/>
            <person name="Ravin N.V."/>
        </authorList>
    </citation>
    <scope>NUCLEOTIDE SEQUENCE</scope>
    <source>
        <strain evidence="12">Bu02</strain>
    </source>
</reference>
<dbReference type="PANTHER" id="PTHR43771">
    <property type="entry name" value="PHOSPHOMANNOMUTASE"/>
    <property type="match status" value="1"/>
</dbReference>
<organism evidence="12">
    <name type="scientific">Candidatus Fermentithermobacillus carboniphilus</name>
    <dbReference type="NCBI Taxonomy" id="3085328"/>
    <lineage>
        <taxon>Bacteria</taxon>
        <taxon>Bacillati</taxon>
        <taxon>Bacillota</taxon>
        <taxon>Candidatus Fermentithermobacillia</taxon>
        <taxon>Candidatus Fermentithermobacillales</taxon>
        <taxon>Candidatus Fermentithermobacillaceae</taxon>
        <taxon>Candidatus Fermentithermobacillus</taxon>
    </lineage>
</organism>
<feature type="domain" description="Alpha-D-phosphohexomutase alpha/beta/alpha" evidence="9">
    <location>
        <begin position="7"/>
        <end position="115"/>
    </location>
</feature>
<evidence type="ECO:0000256" key="2">
    <source>
        <dbReference type="ARBA" id="ARBA00010231"/>
    </source>
</evidence>
<dbReference type="KEGG" id="fcz:IMF26_06530"/>
<dbReference type="CDD" id="cd03089">
    <property type="entry name" value="PMM_PGM"/>
    <property type="match status" value="1"/>
</dbReference>
<evidence type="ECO:0000256" key="1">
    <source>
        <dbReference type="ARBA" id="ARBA00001946"/>
    </source>
</evidence>
<evidence type="ECO:0000256" key="7">
    <source>
        <dbReference type="RuleBase" id="RU004326"/>
    </source>
</evidence>
<proteinExistence type="inferred from homology"/>
<dbReference type="AlphaFoldDB" id="A0AAT9L9P6"/>
<evidence type="ECO:0000259" key="11">
    <source>
        <dbReference type="Pfam" id="PF02880"/>
    </source>
</evidence>
<dbReference type="Gene3D" id="3.40.120.10">
    <property type="entry name" value="Alpha-D-Glucose-1,6-Bisphosphate, subunit A, domain 3"/>
    <property type="match status" value="3"/>
</dbReference>
<name>A0AAT9L9P6_9FIRM</name>
<feature type="domain" description="Alpha-D-phosphohexomutase alpha/beta/alpha" evidence="11">
    <location>
        <begin position="256"/>
        <end position="365"/>
    </location>
</feature>
<dbReference type="InterPro" id="IPR005846">
    <property type="entry name" value="A-D-PHexomutase_a/b/a-III"/>
</dbReference>
<keyword evidence="5 7" id="KW-0460">Magnesium</keyword>
<dbReference type="PROSITE" id="PS00710">
    <property type="entry name" value="PGM_PMM"/>
    <property type="match status" value="1"/>
</dbReference>
<dbReference type="InterPro" id="IPR016055">
    <property type="entry name" value="A-D-PHexomutase_a/b/a-I/II/III"/>
</dbReference>
<evidence type="ECO:0000259" key="9">
    <source>
        <dbReference type="Pfam" id="PF02878"/>
    </source>
</evidence>
<protein>
    <submittedName>
        <fullName evidence="12">Phosphomannomutase/phosphoglucomutase</fullName>
    </submittedName>
</protein>